<dbReference type="Proteomes" id="UP000050509">
    <property type="component" value="Unassembled WGS sequence"/>
</dbReference>
<dbReference type="AlphaFoldDB" id="A0A0P9HCS3"/>
<dbReference type="EMBL" id="LJCR01000583">
    <property type="protein sequence ID" value="KPV52328.1"/>
    <property type="molecule type" value="Genomic_DNA"/>
</dbReference>
<evidence type="ECO:0000313" key="2">
    <source>
        <dbReference type="EMBL" id="KPV52328.1"/>
    </source>
</evidence>
<feature type="compositionally biased region" description="Basic and acidic residues" evidence="1">
    <location>
        <begin position="152"/>
        <end position="161"/>
    </location>
</feature>
<sequence>MASTLKDKIKARTTPAKGQAYAVGADLIPTPELPEQAGALSEPLQVIARNYLNARRRSGEALLDAARWLSEARATAQHGEWLLFLEATGTSTTTSDRLLDIHAEATRSPQFAERVASNWLTFTAAAEIAAPSTPESVKQELLSAPESPSRADVQKARREFKFPTVGNLPEAPTAAPAPPPQAPEPPSHEAKFVNLTNSPEESAESAAVHAPTAPAHEVWRDALLQFRGAKAQARAVQLQAKHFVGQQRRTLLEEIESLQKGLEAARKALEA</sequence>
<gene>
    <name evidence="2" type="ORF">SE17_16180</name>
</gene>
<protein>
    <submittedName>
        <fullName evidence="2">Uncharacterized protein</fullName>
    </submittedName>
</protein>
<reference evidence="2 3" key="1">
    <citation type="submission" date="2015-09" db="EMBL/GenBank/DDBJ databases">
        <title>Draft genome sequence of Kouleothrix aurantiaca JCM 19913.</title>
        <authorList>
            <person name="Hemp J."/>
        </authorList>
    </citation>
    <scope>NUCLEOTIDE SEQUENCE [LARGE SCALE GENOMIC DNA]</scope>
    <source>
        <strain evidence="2 3">COM-B</strain>
    </source>
</reference>
<feature type="compositionally biased region" description="Pro residues" evidence="1">
    <location>
        <begin position="175"/>
        <end position="185"/>
    </location>
</feature>
<proteinExistence type="predicted"/>
<evidence type="ECO:0000313" key="3">
    <source>
        <dbReference type="Proteomes" id="UP000050509"/>
    </source>
</evidence>
<feature type="region of interest" description="Disordered" evidence="1">
    <location>
        <begin position="131"/>
        <end position="192"/>
    </location>
</feature>
<keyword evidence="3" id="KW-1185">Reference proteome</keyword>
<accession>A0A0P9HCS3</accession>
<comment type="caution">
    <text evidence="2">The sequence shown here is derived from an EMBL/GenBank/DDBJ whole genome shotgun (WGS) entry which is preliminary data.</text>
</comment>
<evidence type="ECO:0000256" key="1">
    <source>
        <dbReference type="SAM" id="MobiDB-lite"/>
    </source>
</evidence>
<name>A0A0P9HCS3_9CHLR</name>
<organism evidence="2 3">
    <name type="scientific">Kouleothrix aurantiaca</name>
    <dbReference type="NCBI Taxonomy" id="186479"/>
    <lineage>
        <taxon>Bacteria</taxon>
        <taxon>Bacillati</taxon>
        <taxon>Chloroflexota</taxon>
        <taxon>Chloroflexia</taxon>
        <taxon>Chloroflexales</taxon>
        <taxon>Roseiflexineae</taxon>
        <taxon>Roseiflexaceae</taxon>
        <taxon>Kouleothrix</taxon>
    </lineage>
</organism>